<reference evidence="1 2" key="1">
    <citation type="submission" date="2014-04" db="EMBL/GenBank/DDBJ databases">
        <authorList>
            <consortium name="DOE Joint Genome Institute"/>
            <person name="Kuo A."/>
            <person name="Kohler A."/>
            <person name="Nagy L.G."/>
            <person name="Floudas D."/>
            <person name="Copeland A."/>
            <person name="Barry K.W."/>
            <person name="Cichocki N."/>
            <person name="Veneault-Fourrey C."/>
            <person name="LaButti K."/>
            <person name="Lindquist E.A."/>
            <person name="Lipzen A."/>
            <person name="Lundell T."/>
            <person name="Morin E."/>
            <person name="Murat C."/>
            <person name="Sun H."/>
            <person name="Tunlid A."/>
            <person name="Henrissat B."/>
            <person name="Grigoriev I.V."/>
            <person name="Hibbett D.S."/>
            <person name="Martin F."/>
            <person name="Nordberg H.P."/>
            <person name="Cantor M.N."/>
            <person name="Hua S.X."/>
        </authorList>
    </citation>
    <scope>NUCLEOTIDE SEQUENCE [LARGE SCALE GENOMIC DNA]</scope>
    <source>
        <strain evidence="1 2">Foug A</strain>
    </source>
</reference>
<keyword evidence="2" id="KW-1185">Reference proteome</keyword>
<dbReference type="InParanoid" id="A0A0C3CQ95"/>
<dbReference type="AlphaFoldDB" id="A0A0C3CQ95"/>
<dbReference type="EMBL" id="KN822337">
    <property type="protein sequence ID" value="KIM50750.1"/>
    <property type="molecule type" value="Genomic_DNA"/>
</dbReference>
<accession>A0A0C3CQ95</accession>
<evidence type="ECO:0000313" key="1">
    <source>
        <dbReference type="EMBL" id="KIM50750.1"/>
    </source>
</evidence>
<sequence length="64" mass="6971">MMNLEVLFASYAWTGNNTPVDIAVSHADRTNIARPREAERIVVSCGGVQCDDWRGVRGSYSAGV</sequence>
<gene>
    <name evidence="1" type="ORF">SCLCIDRAFT_1225161</name>
</gene>
<name>A0A0C3CQ95_9AGAM</name>
<organism evidence="1 2">
    <name type="scientific">Scleroderma citrinum Foug A</name>
    <dbReference type="NCBI Taxonomy" id="1036808"/>
    <lineage>
        <taxon>Eukaryota</taxon>
        <taxon>Fungi</taxon>
        <taxon>Dikarya</taxon>
        <taxon>Basidiomycota</taxon>
        <taxon>Agaricomycotina</taxon>
        <taxon>Agaricomycetes</taxon>
        <taxon>Agaricomycetidae</taxon>
        <taxon>Boletales</taxon>
        <taxon>Sclerodermatineae</taxon>
        <taxon>Sclerodermataceae</taxon>
        <taxon>Scleroderma</taxon>
    </lineage>
</organism>
<evidence type="ECO:0000313" key="2">
    <source>
        <dbReference type="Proteomes" id="UP000053989"/>
    </source>
</evidence>
<dbReference type="HOGENOM" id="CLU_2868926_0_0_1"/>
<proteinExistence type="predicted"/>
<dbReference type="Proteomes" id="UP000053989">
    <property type="component" value="Unassembled WGS sequence"/>
</dbReference>
<reference evidence="2" key="2">
    <citation type="submission" date="2015-01" db="EMBL/GenBank/DDBJ databases">
        <title>Evolutionary Origins and Diversification of the Mycorrhizal Mutualists.</title>
        <authorList>
            <consortium name="DOE Joint Genome Institute"/>
            <consortium name="Mycorrhizal Genomics Consortium"/>
            <person name="Kohler A."/>
            <person name="Kuo A."/>
            <person name="Nagy L.G."/>
            <person name="Floudas D."/>
            <person name="Copeland A."/>
            <person name="Barry K.W."/>
            <person name="Cichocki N."/>
            <person name="Veneault-Fourrey C."/>
            <person name="LaButti K."/>
            <person name="Lindquist E.A."/>
            <person name="Lipzen A."/>
            <person name="Lundell T."/>
            <person name="Morin E."/>
            <person name="Murat C."/>
            <person name="Riley R."/>
            <person name="Ohm R."/>
            <person name="Sun H."/>
            <person name="Tunlid A."/>
            <person name="Henrissat B."/>
            <person name="Grigoriev I.V."/>
            <person name="Hibbett D.S."/>
            <person name="Martin F."/>
        </authorList>
    </citation>
    <scope>NUCLEOTIDE SEQUENCE [LARGE SCALE GENOMIC DNA]</scope>
    <source>
        <strain evidence="2">Foug A</strain>
    </source>
</reference>
<protein>
    <submittedName>
        <fullName evidence="1">Uncharacterized protein</fullName>
    </submittedName>
</protein>